<feature type="transmembrane region" description="Helical" evidence="1">
    <location>
        <begin position="243"/>
        <end position="268"/>
    </location>
</feature>
<comment type="caution">
    <text evidence="2">The sequence shown here is derived from an EMBL/GenBank/DDBJ whole genome shotgun (WGS) entry which is preliminary data.</text>
</comment>
<dbReference type="RefSeq" id="WP_097644436.1">
    <property type="nucleotide sequence ID" value="NZ_NQWI01000054.1"/>
</dbReference>
<keyword evidence="1" id="KW-0812">Transmembrane</keyword>
<gene>
    <name evidence="2" type="ORF">CJ255_12495</name>
</gene>
<evidence type="ECO:0000313" key="3">
    <source>
        <dbReference type="Proteomes" id="UP000220527"/>
    </source>
</evidence>
<organism evidence="2 3">
    <name type="scientific">Candidatus Viridilinea mediisalina</name>
    <dbReference type="NCBI Taxonomy" id="2024553"/>
    <lineage>
        <taxon>Bacteria</taxon>
        <taxon>Bacillati</taxon>
        <taxon>Chloroflexota</taxon>
        <taxon>Chloroflexia</taxon>
        <taxon>Chloroflexales</taxon>
        <taxon>Chloroflexineae</taxon>
        <taxon>Oscillochloridaceae</taxon>
        <taxon>Candidatus Viridilinea</taxon>
    </lineage>
</organism>
<feature type="transmembrane region" description="Helical" evidence="1">
    <location>
        <begin position="62"/>
        <end position="80"/>
    </location>
</feature>
<keyword evidence="1" id="KW-1133">Transmembrane helix</keyword>
<feature type="transmembrane region" description="Helical" evidence="1">
    <location>
        <begin position="306"/>
        <end position="327"/>
    </location>
</feature>
<feature type="transmembrane region" description="Helical" evidence="1">
    <location>
        <begin position="333"/>
        <end position="355"/>
    </location>
</feature>
<dbReference type="AlphaFoldDB" id="A0A2A6RIF0"/>
<feature type="transmembrane region" description="Helical" evidence="1">
    <location>
        <begin position="120"/>
        <end position="145"/>
    </location>
</feature>
<dbReference type="Proteomes" id="UP000220527">
    <property type="component" value="Unassembled WGS sequence"/>
</dbReference>
<protein>
    <recommendedName>
        <fullName evidence="4">Glycosyltransferase RgtA/B/C/D-like domain-containing protein</fullName>
    </recommendedName>
</protein>
<accession>A0A2A6RIF0</accession>
<evidence type="ECO:0008006" key="4">
    <source>
        <dbReference type="Google" id="ProtNLM"/>
    </source>
</evidence>
<proteinExistence type="predicted"/>
<reference evidence="3" key="1">
    <citation type="submission" date="2017-08" db="EMBL/GenBank/DDBJ databases">
        <authorList>
            <person name="Grouzdev D.S."/>
            <person name="Gaisin V.A."/>
            <person name="Rysina M.S."/>
            <person name="Gorlenko V.M."/>
        </authorList>
    </citation>
    <scope>NUCLEOTIDE SEQUENCE [LARGE SCALE GENOMIC DNA]</scope>
    <source>
        <strain evidence="3">Kir15-3F</strain>
    </source>
</reference>
<sequence length="493" mass="55619">MLKHLRNWGLLPILGLFLLHAWLYADFFIDDAFISLRYVQQWLAGNGLVYNIGEYVEGYSNFLWVVLVALLGFFEVDLILATRIWGISLSILTMILVYIAVRGLPFPLFAPLLLALSPSFAMWAMGGLENPLFMLLLLVGSLLFYREETQKPGWSSSICWGLLALTRPDGLLFGAIAFCYRVGTLYRNGQWPQRHDYLRGLVLAGIVLPHLLWRFSYYGYWLPNTIYAKSMGLNLRTLLEGGLYLYTSSEILGGLFVIVLLLLLALTAKQRHGYTLYFTLNVGAYAAFIMLAGGDWMPAQRFLASILPLLAILLQLGAVELVTLLRTRLPQPIAWSPILLHLLYIAAMALTMRFIEPGIPINHRLSLPYAWVLYLEDAVEITDTIAVFDAGLVSYAMPLTVRIVDMVGLADGHIAHRPPQFPGGLWGRGDAWGRWDVDYVLAQNPRFIQTSLQGMDAQGMWRTGFTGTTQLVNDPRFQAHYTMTELNGLFERK</sequence>
<feature type="transmembrane region" description="Helical" evidence="1">
    <location>
        <begin position="198"/>
        <end position="222"/>
    </location>
</feature>
<feature type="transmembrane region" description="Helical" evidence="1">
    <location>
        <begin position="274"/>
        <end position="294"/>
    </location>
</feature>
<evidence type="ECO:0000313" key="2">
    <source>
        <dbReference type="EMBL" id="PDW02721.1"/>
    </source>
</evidence>
<keyword evidence="1" id="KW-0472">Membrane</keyword>
<evidence type="ECO:0000256" key="1">
    <source>
        <dbReference type="SAM" id="Phobius"/>
    </source>
</evidence>
<keyword evidence="3" id="KW-1185">Reference proteome</keyword>
<name>A0A2A6RIF0_9CHLR</name>
<dbReference type="EMBL" id="NQWI01000054">
    <property type="protein sequence ID" value="PDW02721.1"/>
    <property type="molecule type" value="Genomic_DNA"/>
</dbReference>
<dbReference type="OrthoDB" id="2020414at2"/>